<reference evidence="6" key="1">
    <citation type="submission" date="2017-05" db="EMBL/GenBank/DDBJ databases">
        <title>Plastid comparative genomics reveals ancient divergence between Glaucophyte genera.</title>
        <authorList>
            <person name="Figueroa-Martinez F.J."/>
            <person name="Jackson C."/>
            <person name="Reyes-Prieto A."/>
        </authorList>
    </citation>
    <scope>NUCLEOTIDE SEQUENCE</scope>
    <source>
        <strain evidence="6">SAG 46.84</strain>
    </source>
</reference>
<dbReference type="EMBL" id="MF167426">
    <property type="protein sequence ID" value="ASQ40284.1"/>
    <property type="molecule type" value="Genomic_DNA"/>
</dbReference>
<evidence type="ECO:0000256" key="2">
    <source>
        <dbReference type="ARBA" id="ARBA00022531"/>
    </source>
</evidence>
<keyword evidence="2 4" id="KW-0602">Photosynthesis</keyword>
<dbReference type="InterPro" id="IPR003666">
    <property type="entry name" value="PSI_PsaF"/>
</dbReference>
<comment type="function">
    <text evidence="4">Participates in efficiency of electron transfer from plastocyanin to P700 (or cytochrome c553 in algae and cyanobacteria). This plastocyanin-docking protein contributes to the specific association of plastocyanin to PSI.</text>
</comment>
<keyword evidence="6" id="KW-0934">Plastid</keyword>
<dbReference type="GO" id="GO:0015979">
    <property type="term" value="P:photosynthesis"/>
    <property type="evidence" value="ECO:0007669"/>
    <property type="project" value="UniProtKB-UniRule"/>
</dbReference>
<keyword evidence="3 4" id="KW-0603">Photosystem I</keyword>
<evidence type="ECO:0000256" key="5">
    <source>
        <dbReference type="SAM" id="SignalP"/>
    </source>
</evidence>
<dbReference type="AlphaFoldDB" id="A0A3G1IW47"/>
<dbReference type="FunFam" id="1.10.8.110:FF:000001">
    <property type="entry name" value="Photosystem I reaction center subunit III"/>
    <property type="match status" value="1"/>
</dbReference>
<accession>A0A3G1IW47</accession>
<feature type="signal peptide" evidence="5">
    <location>
        <begin position="1"/>
        <end position="16"/>
    </location>
</feature>
<proteinExistence type="inferred from homology"/>
<evidence type="ECO:0000256" key="4">
    <source>
        <dbReference type="RuleBase" id="RU368107"/>
    </source>
</evidence>
<dbReference type="GeneID" id="38572687"/>
<dbReference type="Pfam" id="PF02507">
    <property type="entry name" value="PSI_PsaF"/>
    <property type="match status" value="1"/>
</dbReference>
<evidence type="ECO:0000313" key="6">
    <source>
        <dbReference type="EMBL" id="ASQ40284.1"/>
    </source>
</evidence>
<sequence length="188" mass="20615">MRKLSFAIVFIPVLSAFLFQKDNIAHADVAGLTPCKDSAEFNKRLQSSVSKLQNRLKKYEANSKPALAITQQINKAEARFARYADQGLLCGADGLPHLIADGRLDHAKEFTLPGLFFIYIAGFIGWSGRSYLISTRSDEDSTEKEIIIDVPLALASLTKGFVWPLGALQEATSGQLTTPDENISVSPR</sequence>
<dbReference type="PANTHER" id="PTHR34939">
    <property type="entry name" value="PHOTOSYSTEM I REACTION CENTER SUBUNIT III, CHLOROPLASTIC"/>
    <property type="match status" value="1"/>
</dbReference>
<comment type="similarity">
    <text evidence="1 4">Belongs to the PsaF family.</text>
</comment>
<organism evidence="6">
    <name type="scientific">Gloeochaete wittrockiana</name>
    <dbReference type="NCBI Taxonomy" id="38269"/>
    <lineage>
        <taxon>Eukaryota</taxon>
        <taxon>Glaucocystophyceae</taxon>
        <taxon>Gloeochaetales</taxon>
        <taxon>Gloeochaetaceae</taxon>
        <taxon>Gloeochaete</taxon>
    </lineage>
</organism>
<dbReference type="GO" id="GO:0009538">
    <property type="term" value="C:photosystem I reaction center"/>
    <property type="evidence" value="ECO:0007669"/>
    <property type="project" value="UniProtKB-UniRule"/>
</dbReference>
<evidence type="ECO:0000256" key="3">
    <source>
        <dbReference type="ARBA" id="ARBA00022836"/>
    </source>
</evidence>
<dbReference type="RefSeq" id="YP_009546223.1">
    <property type="nucleotide sequence ID" value="NC_040153.1"/>
</dbReference>
<dbReference type="InterPro" id="IPR036577">
    <property type="entry name" value="PSI_PsaF_sf"/>
</dbReference>
<evidence type="ECO:0000256" key="1">
    <source>
        <dbReference type="ARBA" id="ARBA00008386"/>
    </source>
</evidence>
<gene>
    <name evidence="6" type="primary">psaF</name>
</gene>
<keyword evidence="5" id="KW-0732">Signal</keyword>
<geneLocation type="plastid" evidence="6"/>
<protein>
    <recommendedName>
        <fullName evidence="4">Photosystem I reaction center subunit III</fullName>
    </recommendedName>
    <alternativeName>
        <fullName evidence="4">PSI-F</fullName>
    </alternativeName>
</protein>
<dbReference type="SUPFAM" id="SSF81536">
    <property type="entry name" value="Subunit III of photosystem I reaction centre, PsaF"/>
    <property type="match status" value="1"/>
</dbReference>
<dbReference type="PANTHER" id="PTHR34939:SF1">
    <property type="entry name" value="PHOTOSYSTEM I REACTION CENTER SUBUNIT III, CHLOROPLASTIC"/>
    <property type="match status" value="1"/>
</dbReference>
<name>A0A3G1IW47_9EUKA</name>
<dbReference type="Gene3D" id="1.10.8.110">
    <property type="entry name" value="Photosystem I PsaF, reaction centre subunit III"/>
    <property type="match status" value="1"/>
</dbReference>
<feature type="chain" id="PRO_5018256469" description="Photosystem I reaction center subunit III" evidence="5">
    <location>
        <begin position="17"/>
        <end position="188"/>
    </location>
</feature>